<name>A0A2C8FEE7_9BACT</name>
<keyword evidence="1" id="KW-0813">Transport</keyword>
<dbReference type="SMART" id="SM00382">
    <property type="entry name" value="AAA"/>
    <property type="match status" value="1"/>
</dbReference>
<dbReference type="EMBL" id="LT907975">
    <property type="protein sequence ID" value="SOB60844.1"/>
    <property type="molecule type" value="Genomic_DNA"/>
</dbReference>
<sequence length="262" mass="28510">MRSVEVGIESVAFGYRNQQVLHGLDITFDAGQLHAVIGPNGCGKTTLLNTISGNLQPSGGNISIGGKDLHSLPIPERAKQISVVPQESSFTFPFTVFDAVLMGRHPYIPRFNNPTEEDLSAVHAALDCMDLSHLTHRTLDQLSGGERQRTVFARALAQDTPVLLLDEPTSSMDIRHALKAMRVLKRLARDKGRTVITVLHDLSMAARYCDRIAVMANGLLHSQGTPRQTLTPATIQEVFGVKAHIAEHGPSDSLTVTYESGE</sequence>
<dbReference type="Proteomes" id="UP000219215">
    <property type="component" value="Chromosome DPRO"/>
</dbReference>
<evidence type="ECO:0000256" key="5">
    <source>
        <dbReference type="ARBA" id="ARBA00037066"/>
    </source>
</evidence>
<protein>
    <submittedName>
        <fullName evidence="7">Iron-dicitrate transporter subunit ATP-binding component of ABC superfamily KpLE2 phage-like element</fullName>
    </submittedName>
</protein>
<keyword evidence="2" id="KW-0547">Nucleotide-binding</keyword>
<gene>
    <name evidence="7" type="primary">fecE</name>
    <name evidence="7" type="ORF">DPRO_3925</name>
</gene>
<evidence type="ECO:0000256" key="1">
    <source>
        <dbReference type="ARBA" id="ARBA00022448"/>
    </source>
</evidence>
<dbReference type="PANTHER" id="PTHR42794">
    <property type="entry name" value="HEMIN IMPORT ATP-BINDING PROTEIN HMUV"/>
    <property type="match status" value="1"/>
</dbReference>
<keyword evidence="8" id="KW-1185">Reference proteome</keyword>
<dbReference type="GO" id="GO:0005524">
    <property type="term" value="F:ATP binding"/>
    <property type="evidence" value="ECO:0007669"/>
    <property type="project" value="UniProtKB-KW"/>
</dbReference>
<accession>A0A2C8FEE7</accession>
<comment type="function">
    <text evidence="5">Part of the ABC transporter complex HmuTUV involved in hemin import. Responsible for energy coupling to the transport system.</text>
</comment>
<evidence type="ECO:0000256" key="2">
    <source>
        <dbReference type="ARBA" id="ARBA00022741"/>
    </source>
</evidence>
<evidence type="ECO:0000313" key="8">
    <source>
        <dbReference type="Proteomes" id="UP000219215"/>
    </source>
</evidence>
<evidence type="ECO:0000256" key="3">
    <source>
        <dbReference type="ARBA" id="ARBA00022840"/>
    </source>
</evidence>
<dbReference type="Gene3D" id="3.40.50.300">
    <property type="entry name" value="P-loop containing nucleotide triphosphate hydrolases"/>
    <property type="match status" value="1"/>
</dbReference>
<keyword evidence="4" id="KW-1278">Translocase</keyword>
<dbReference type="AlphaFoldDB" id="A0A2C8FEE7"/>
<evidence type="ECO:0000259" key="6">
    <source>
        <dbReference type="PROSITE" id="PS50893"/>
    </source>
</evidence>
<dbReference type="FunFam" id="3.40.50.300:FF:000134">
    <property type="entry name" value="Iron-enterobactin ABC transporter ATP-binding protein"/>
    <property type="match status" value="1"/>
</dbReference>
<evidence type="ECO:0000313" key="7">
    <source>
        <dbReference type="EMBL" id="SOB60844.1"/>
    </source>
</evidence>
<keyword evidence="3 7" id="KW-0067">ATP-binding</keyword>
<dbReference type="RefSeq" id="WP_097013513.1">
    <property type="nucleotide sequence ID" value="NZ_LT907975.1"/>
</dbReference>
<dbReference type="CDD" id="cd03214">
    <property type="entry name" value="ABC_Iron-Siderophores_B12_Hemin"/>
    <property type="match status" value="1"/>
</dbReference>
<dbReference type="OrthoDB" id="9809450at2"/>
<dbReference type="PROSITE" id="PS50893">
    <property type="entry name" value="ABC_TRANSPORTER_2"/>
    <property type="match status" value="1"/>
</dbReference>
<dbReference type="InterPro" id="IPR027417">
    <property type="entry name" value="P-loop_NTPase"/>
</dbReference>
<dbReference type="Pfam" id="PF00005">
    <property type="entry name" value="ABC_tran"/>
    <property type="match status" value="1"/>
</dbReference>
<feature type="domain" description="ABC transporter" evidence="6">
    <location>
        <begin position="6"/>
        <end position="242"/>
    </location>
</feature>
<dbReference type="SUPFAM" id="SSF52540">
    <property type="entry name" value="P-loop containing nucleoside triphosphate hydrolases"/>
    <property type="match status" value="1"/>
</dbReference>
<evidence type="ECO:0000256" key="4">
    <source>
        <dbReference type="ARBA" id="ARBA00022967"/>
    </source>
</evidence>
<dbReference type="InterPro" id="IPR003439">
    <property type="entry name" value="ABC_transporter-like_ATP-bd"/>
</dbReference>
<organism evidence="7 8">
    <name type="scientific">Pseudodesulfovibrio profundus</name>
    <dbReference type="NCBI Taxonomy" id="57320"/>
    <lineage>
        <taxon>Bacteria</taxon>
        <taxon>Pseudomonadati</taxon>
        <taxon>Thermodesulfobacteriota</taxon>
        <taxon>Desulfovibrionia</taxon>
        <taxon>Desulfovibrionales</taxon>
        <taxon>Desulfovibrionaceae</taxon>
    </lineage>
</organism>
<dbReference type="GO" id="GO:0016887">
    <property type="term" value="F:ATP hydrolysis activity"/>
    <property type="evidence" value="ECO:0007669"/>
    <property type="project" value="InterPro"/>
</dbReference>
<reference evidence="8" key="1">
    <citation type="submission" date="2017-09" db="EMBL/GenBank/DDBJ databases">
        <authorList>
            <person name="Regsiter A."/>
            <person name="William W."/>
        </authorList>
    </citation>
    <scope>NUCLEOTIDE SEQUENCE [LARGE SCALE GENOMIC DNA]</scope>
    <source>
        <strain evidence="8">500-1</strain>
    </source>
</reference>
<dbReference type="KEGG" id="pprf:DPRO_3925"/>
<proteinExistence type="predicted"/>
<dbReference type="InterPro" id="IPR003593">
    <property type="entry name" value="AAA+_ATPase"/>
</dbReference>
<dbReference type="PANTHER" id="PTHR42794:SF1">
    <property type="entry name" value="HEMIN IMPORT ATP-BINDING PROTEIN HMUV"/>
    <property type="match status" value="1"/>
</dbReference>